<sequence>MHQWSLSVIKNFHLVSSPTRNQEKGHVVLPISTHLKHLKTHVKNFINYSEKRSSEVIEGEAFEASNGDITALMASFIREIGFFEDRLHQQLDEFQWVREMMTVLKVGRLQLIKYLDTHNCISCMAWINISLPP</sequence>
<keyword evidence="2" id="KW-1185">Reference proteome</keyword>
<evidence type="ECO:0000313" key="2">
    <source>
        <dbReference type="Proteomes" id="UP000092445"/>
    </source>
</evidence>
<reference evidence="1" key="2">
    <citation type="submission" date="2020-05" db="UniProtKB">
        <authorList>
            <consortium name="EnsemblMetazoa"/>
        </authorList>
    </citation>
    <scope>IDENTIFICATION</scope>
    <source>
        <strain evidence="1">IAEA</strain>
    </source>
</reference>
<name>A0A1A9ZPT8_GLOPL</name>
<evidence type="ECO:0000313" key="1">
    <source>
        <dbReference type="EnsemblMetazoa" id="GPAI021262-PA"/>
    </source>
</evidence>
<protein>
    <submittedName>
        <fullName evidence="1">Uncharacterized protein</fullName>
    </submittedName>
</protein>
<dbReference type="AlphaFoldDB" id="A0A1A9ZPT8"/>
<dbReference type="Proteomes" id="UP000092445">
    <property type="component" value="Unassembled WGS sequence"/>
</dbReference>
<dbReference type="VEuPathDB" id="VectorBase:GPAI021262"/>
<proteinExistence type="predicted"/>
<accession>A0A1A9ZPT8</accession>
<reference evidence="2" key="1">
    <citation type="submission" date="2014-03" db="EMBL/GenBank/DDBJ databases">
        <authorList>
            <person name="Aksoy S."/>
            <person name="Warren W."/>
            <person name="Wilson R.K."/>
        </authorList>
    </citation>
    <scope>NUCLEOTIDE SEQUENCE [LARGE SCALE GENOMIC DNA]</scope>
    <source>
        <strain evidence="2">IAEA</strain>
    </source>
</reference>
<dbReference type="EnsemblMetazoa" id="GPAI021262-RA">
    <property type="protein sequence ID" value="GPAI021262-PA"/>
    <property type="gene ID" value="GPAI021262"/>
</dbReference>
<organism evidence="1 2">
    <name type="scientific">Glossina pallidipes</name>
    <name type="common">Tsetse fly</name>
    <dbReference type="NCBI Taxonomy" id="7398"/>
    <lineage>
        <taxon>Eukaryota</taxon>
        <taxon>Metazoa</taxon>
        <taxon>Ecdysozoa</taxon>
        <taxon>Arthropoda</taxon>
        <taxon>Hexapoda</taxon>
        <taxon>Insecta</taxon>
        <taxon>Pterygota</taxon>
        <taxon>Neoptera</taxon>
        <taxon>Endopterygota</taxon>
        <taxon>Diptera</taxon>
        <taxon>Brachycera</taxon>
        <taxon>Muscomorpha</taxon>
        <taxon>Hippoboscoidea</taxon>
        <taxon>Glossinidae</taxon>
        <taxon>Glossina</taxon>
    </lineage>
</organism>